<dbReference type="Proteomes" id="UP000001062">
    <property type="component" value="Chromosome"/>
</dbReference>
<feature type="region of interest" description="Disordered" evidence="1">
    <location>
        <begin position="1"/>
        <end position="24"/>
    </location>
</feature>
<dbReference type="AlphaFoldDB" id="F2K0T9"/>
<name>F2K0T9_MARM1</name>
<dbReference type="HOGENOM" id="CLU_2826067_0_0_6"/>
<gene>
    <name evidence="2" type="ordered locus">Marme_2960</name>
</gene>
<dbReference type="EMBL" id="CP002583">
    <property type="protein sequence ID" value="ADZ92181.1"/>
    <property type="molecule type" value="Genomic_DNA"/>
</dbReference>
<evidence type="ECO:0000313" key="3">
    <source>
        <dbReference type="Proteomes" id="UP000001062"/>
    </source>
</evidence>
<keyword evidence="3" id="KW-1185">Reference proteome</keyword>
<dbReference type="STRING" id="717774.Marme_2960"/>
<dbReference type="PATRIC" id="fig|717774.3.peg.3048"/>
<reference evidence="2 3" key="1">
    <citation type="journal article" date="2012" name="Stand. Genomic Sci.">
        <title>Complete genome sequence of the melanogenic marine bacterium Marinomonas mediterranea type strain (MMB-1(T)).</title>
        <authorList>
            <person name="Lucas-Elio P."/>
            <person name="Goodwin L."/>
            <person name="Woyke T."/>
            <person name="Pitluck S."/>
            <person name="Nolan M."/>
            <person name="Kyrpides N.C."/>
            <person name="Detter J.C."/>
            <person name="Copeland A."/>
            <person name="Teshima H."/>
            <person name="Bruce D."/>
            <person name="Detter C."/>
            <person name="Tapia R."/>
            <person name="Han S."/>
            <person name="Land M.L."/>
            <person name="Ivanova N."/>
            <person name="Mikhailova N."/>
            <person name="Johnston A.W."/>
            <person name="Sanchez-Amat A."/>
        </authorList>
    </citation>
    <scope>NUCLEOTIDE SEQUENCE [LARGE SCALE GENOMIC DNA]</scope>
    <source>
        <strain evidence="3">ATCC 700492 / JCM 21426 / NBRC 103028 / MMB-1</strain>
    </source>
</reference>
<evidence type="ECO:0000313" key="2">
    <source>
        <dbReference type="EMBL" id="ADZ92181.1"/>
    </source>
</evidence>
<proteinExistence type="predicted"/>
<dbReference type="OrthoDB" id="6107720at2"/>
<evidence type="ECO:0000256" key="1">
    <source>
        <dbReference type="SAM" id="MobiDB-lite"/>
    </source>
</evidence>
<accession>F2K0T9</accession>
<dbReference type="RefSeq" id="WP_013662084.1">
    <property type="nucleotide sequence ID" value="NC_015276.1"/>
</dbReference>
<dbReference type="KEGG" id="mme:Marme_2960"/>
<organism evidence="2 3">
    <name type="scientific">Marinomonas mediterranea (strain ATCC 700492 / JCM 21426 / NBRC 103028 / MMB-1)</name>
    <dbReference type="NCBI Taxonomy" id="717774"/>
    <lineage>
        <taxon>Bacteria</taxon>
        <taxon>Pseudomonadati</taxon>
        <taxon>Pseudomonadota</taxon>
        <taxon>Gammaproteobacteria</taxon>
        <taxon>Oceanospirillales</taxon>
        <taxon>Oceanospirillaceae</taxon>
        <taxon>Marinomonas</taxon>
    </lineage>
</organism>
<sequence>MDNNLIPFPVNKKPKERLETRSSESISTAELEELRDAFDDARKEWPLELSELPECNRIVPSKVARS</sequence>
<protein>
    <submittedName>
        <fullName evidence="2">Uncharacterized protein</fullName>
    </submittedName>
</protein>